<reference evidence="3 4" key="1">
    <citation type="journal article" date="2012" name="Appl. Environ. Microbiol.">
        <title>Short-read sequencing for genomic analysis of the brown rot fungus Fibroporia radiculosa.</title>
        <authorList>
            <person name="Tang J.D."/>
            <person name="Perkins A.D."/>
            <person name="Sonstegard T.S."/>
            <person name="Schroeder S.G."/>
            <person name="Burgess S.C."/>
            <person name="Diehl S.V."/>
        </authorList>
    </citation>
    <scope>NUCLEOTIDE SEQUENCE [LARGE SCALE GENOMIC DNA]</scope>
    <source>
        <strain evidence="3 4">TFFH 294</strain>
    </source>
</reference>
<dbReference type="AlphaFoldDB" id="J4H231"/>
<keyword evidence="2" id="KW-0732">Signal</keyword>
<evidence type="ECO:0000313" key="3">
    <source>
        <dbReference type="EMBL" id="CCM00814.1"/>
    </source>
</evidence>
<feature type="signal peptide" evidence="2">
    <location>
        <begin position="1"/>
        <end position="20"/>
    </location>
</feature>
<feature type="compositionally biased region" description="Low complexity" evidence="1">
    <location>
        <begin position="323"/>
        <end position="338"/>
    </location>
</feature>
<organism evidence="3 4">
    <name type="scientific">Fibroporia radiculosa</name>
    <dbReference type="NCBI Taxonomy" id="599839"/>
    <lineage>
        <taxon>Eukaryota</taxon>
        <taxon>Fungi</taxon>
        <taxon>Dikarya</taxon>
        <taxon>Basidiomycota</taxon>
        <taxon>Agaricomycotina</taxon>
        <taxon>Agaricomycetes</taxon>
        <taxon>Polyporales</taxon>
        <taxon>Fibroporiaceae</taxon>
        <taxon>Fibroporia</taxon>
    </lineage>
</organism>
<dbReference type="InParanoid" id="J4H231"/>
<evidence type="ECO:0000256" key="2">
    <source>
        <dbReference type="SAM" id="SignalP"/>
    </source>
</evidence>
<dbReference type="STRING" id="599839.J4H231"/>
<feature type="compositionally biased region" description="Low complexity" evidence="1">
    <location>
        <begin position="348"/>
        <end position="357"/>
    </location>
</feature>
<dbReference type="GeneID" id="24095725"/>
<evidence type="ECO:0000256" key="1">
    <source>
        <dbReference type="SAM" id="MobiDB-lite"/>
    </source>
</evidence>
<protein>
    <submittedName>
        <fullName evidence="3">Uncharacterized protein</fullName>
    </submittedName>
</protein>
<dbReference type="Proteomes" id="UP000006352">
    <property type="component" value="Unassembled WGS sequence"/>
</dbReference>
<feature type="region of interest" description="Disordered" evidence="1">
    <location>
        <begin position="323"/>
        <end position="357"/>
    </location>
</feature>
<feature type="chain" id="PRO_5003779165" evidence="2">
    <location>
        <begin position="21"/>
        <end position="381"/>
    </location>
</feature>
<dbReference type="RefSeq" id="XP_012180097.1">
    <property type="nucleotide sequence ID" value="XM_012324707.1"/>
</dbReference>
<dbReference type="EMBL" id="HE797005">
    <property type="protein sequence ID" value="CCM00814.1"/>
    <property type="molecule type" value="Genomic_DNA"/>
</dbReference>
<accession>J4H231</accession>
<sequence length="381" mass="39335">MRLPTFVSLFLLVISQTVLSSPCVSFDSSFNLLAFGLDGKDWNAGTQESWANGTAADITANGRPPFDGVNTTCYLAQFFNAVYVLNGNSSDSSAVHIYDAAGKSWSRQSVITGSFDATNFAAILDHDTNVFYALSQGSLFYLNMGSMTSANSTAISWIDADKSPYPSSYTSPVMALAQNHIHFLDVPGVPAGSADIFVIHYNYFQPASQPYPVAGGGTIPATQGKTASFFQAEGVQQEFAFIPEDGSATYVINVETNTTEAYTGPSTKDAAATYAASITALVQLDSKGNVMFFPYTEGDVSVNTAATWTKVAAIAAVAPATSSSASSSTTGTAGETQTIISGGGGPTTTGSASGHSSGSLAVRMSGPLAAAGLVGVLACVL</sequence>
<proteinExistence type="predicted"/>
<keyword evidence="4" id="KW-1185">Reference proteome</keyword>
<gene>
    <name evidence="3" type="ORF">FIBRA_02856</name>
</gene>
<dbReference type="HOGENOM" id="CLU_059781_0_0_1"/>
<name>J4H231_9APHY</name>
<evidence type="ECO:0000313" key="4">
    <source>
        <dbReference type="Proteomes" id="UP000006352"/>
    </source>
</evidence>
<dbReference type="OrthoDB" id="3356102at2759"/>